<dbReference type="GO" id="GO:0048471">
    <property type="term" value="C:perinuclear region of cytoplasm"/>
    <property type="evidence" value="ECO:0007669"/>
    <property type="project" value="TreeGrafter"/>
</dbReference>
<dbReference type="EMBL" id="CAJNYU010002455">
    <property type="protein sequence ID" value="CAF3555113.1"/>
    <property type="molecule type" value="Genomic_DNA"/>
</dbReference>
<dbReference type="InterPro" id="IPR032675">
    <property type="entry name" value="LRR_dom_sf"/>
</dbReference>
<dbReference type="InterPro" id="IPR001611">
    <property type="entry name" value="Leu-rich_rpt"/>
</dbReference>
<proteinExistence type="predicted"/>
<keyword evidence="2" id="KW-0433">Leucine-rich repeat</keyword>
<dbReference type="Pfam" id="PF13516">
    <property type="entry name" value="LRR_6"/>
    <property type="match status" value="1"/>
</dbReference>
<evidence type="ECO:0000256" key="2">
    <source>
        <dbReference type="ARBA" id="ARBA00022614"/>
    </source>
</evidence>
<name>A0A820VUX5_9BILA</name>
<sequence>MTSTTLNLRNYMNGSDACIFREHHALTDDDVEFITTYLPLDCRSLIFIHTELTDTGVNHIATNLLLRGGNNLTNLSLIDAFVTDEGVKSLCDALISNKNNKIQKLNLSLNNSITCIGARAISKLFEDTNQSKLEVLDLSYTMIGCDGVYGLCLHWKRQRFVINPKFSSAKIKQMSPLINHSIEASMTKLTEQYQIDEPLDIYSFF</sequence>
<dbReference type="Proteomes" id="UP000663869">
    <property type="component" value="Unassembled WGS sequence"/>
</dbReference>
<evidence type="ECO:0000313" key="4">
    <source>
        <dbReference type="EMBL" id="CAF3555113.1"/>
    </source>
</evidence>
<comment type="caution">
    <text evidence="5">The sequence shown here is derived from an EMBL/GenBank/DDBJ whole genome shotgun (WGS) entry which is preliminary data.</text>
</comment>
<dbReference type="AlphaFoldDB" id="A0A820VUX5"/>
<gene>
    <name evidence="4" type="ORF">FME351_LOCUS19674</name>
    <name evidence="6" type="ORF">HFQ381_LOCUS30140</name>
    <name evidence="5" type="ORF">UJA718_LOCUS26766</name>
</gene>
<dbReference type="PANTHER" id="PTHR24113:SF12">
    <property type="entry name" value="RAN GTPASE-ACTIVATING PROTEIN 1"/>
    <property type="match status" value="1"/>
</dbReference>
<evidence type="ECO:0000313" key="5">
    <source>
        <dbReference type="EMBL" id="CAF4507554.1"/>
    </source>
</evidence>
<dbReference type="Proteomes" id="UP000663873">
    <property type="component" value="Unassembled WGS sequence"/>
</dbReference>
<dbReference type="SMART" id="SM00368">
    <property type="entry name" value="LRR_RI"/>
    <property type="match status" value="3"/>
</dbReference>
<evidence type="ECO:0000256" key="1">
    <source>
        <dbReference type="ARBA" id="ARBA00022468"/>
    </source>
</evidence>
<organism evidence="5 7">
    <name type="scientific">Rotaria socialis</name>
    <dbReference type="NCBI Taxonomy" id="392032"/>
    <lineage>
        <taxon>Eukaryota</taxon>
        <taxon>Metazoa</taxon>
        <taxon>Spiralia</taxon>
        <taxon>Gnathifera</taxon>
        <taxon>Rotifera</taxon>
        <taxon>Eurotatoria</taxon>
        <taxon>Bdelloidea</taxon>
        <taxon>Philodinida</taxon>
        <taxon>Philodinidae</taxon>
        <taxon>Rotaria</taxon>
    </lineage>
</organism>
<evidence type="ECO:0000313" key="7">
    <source>
        <dbReference type="Proteomes" id="UP000663873"/>
    </source>
</evidence>
<protein>
    <submittedName>
        <fullName evidence="5">Uncharacterized protein</fullName>
    </submittedName>
</protein>
<dbReference type="PANTHER" id="PTHR24113">
    <property type="entry name" value="RAN GTPASE-ACTIVATING PROTEIN 1"/>
    <property type="match status" value="1"/>
</dbReference>
<evidence type="ECO:0000256" key="3">
    <source>
        <dbReference type="ARBA" id="ARBA00022737"/>
    </source>
</evidence>
<dbReference type="EMBL" id="CAJOBO010005143">
    <property type="protein sequence ID" value="CAF4537835.1"/>
    <property type="molecule type" value="Genomic_DNA"/>
</dbReference>
<keyword evidence="1" id="KW-0343">GTPase activation</keyword>
<dbReference type="GO" id="GO:0031267">
    <property type="term" value="F:small GTPase binding"/>
    <property type="evidence" value="ECO:0007669"/>
    <property type="project" value="TreeGrafter"/>
</dbReference>
<dbReference type="GO" id="GO:0006913">
    <property type="term" value="P:nucleocytoplasmic transport"/>
    <property type="evidence" value="ECO:0007669"/>
    <property type="project" value="TreeGrafter"/>
</dbReference>
<evidence type="ECO:0000313" key="6">
    <source>
        <dbReference type="EMBL" id="CAF4537835.1"/>
    </source>
</evidence>
<dbReference type="Proteomes" id="UP000663851">
    <property type="component" value="Unassembled WGS sequence"/>
</dbReference>
<dbReference type="InterPro" id="IPR027038">
    <property type="entry name" value="RanGap"/>
</dbReference>
<dbReference type="EMBL" id="CAJOBP010007109">
    <property type="protein sequence ID" value="CAF4507554.1"/>
    <property type="molecule type" value="Genomic_DNA"/>
</dbReference>
<dbReference type="GO" id="GO:0005096">
    <property type="term" value="F:GTPase activator activity"/>
    <property type="evidence" value="ECO:0007669"/>
    <property type="project" value="UniProtKB-KW"/>
</dbReference>
<dbReference type="GO" id="GO:0005634">
    <property type="term" value="C:nucleus"/>
    <property type="evidence" value="ECO:0007669"/>
    <property type="project" value="TreeGrafter"/>
</dbReference>
<keyword evidence="3" id="KW-0677">Repeat</keyword>
<keyword evidence="7" id="KW-1185">Reference proteome</keyword>
<dbReference type="SUPFAM" id="SSF52047">
    <property type="entry name" value="RNI-like"/>
    <property type="match status" value="1"/>
</dbReference>
<accession>A0A820VUX5</accession>
<dbReference type="Gene3D" id="3.80.10.10">
    <property type="entry name" value="Ribonuclease Inhibitor"/>
    <property type="match status" value="1"/>
</dbReference>
<dbReference type="GO" id="GO:0005829">
    <property type="term" value="C:cytosol"/>
    <property type="evidence" value="ECO:0007669"/>
    <property type="project" value="TreeGrafter"/>
</dbReference>
<reference evidence="5" key="1">
    <citation type="submission" date="2021-02" db="EMBL/GenBank/DDBJ databases">
        <authorList>
            <person name="Nowell W R."/>
        </authorList>
    </citation>
    <scope>NUCLEOTIDE SEQUENCE</scope>
</reference>